<dbReference type="GO" id="GO:0005829">
    <property type="term" value="C:cytosol"/>
    <property type="evidence" value="ECO:0007669"/>
    <property type="project" value="TreeGrafter"/>
</dbReference>
<accession>A0AA36N9P8</accession>
<dbReference type="PANTHER" id="PTHR11130:SF0">
    <property type="entry name" value="GLUTATHIONE SYNTHETASE"/>
    <property type="match status" value="1"/>
</dbReference>
<proteinExistence type="predicted"/>
<dbReference type="InterPro" id="IPR005615">
    <property type="entry name" value="Glutathione_synthase"/>
</dbReference>
<evidence type="ECO:0000313" key="2">
    <source>
        <dbReference type="Proteomes" id="UP001178507"/>
    </source>
</evidence>
<evidence type="ECO:0008006" key="3">
    <source>
        <dbReference type="Google" id="ProtNLM"/>
    </source>
</evidence>
<dbReference type="GO" id="GO:0004363">
    <property type="term" value="F:glutathione synthase activity"/>
    <property type="evidence" value="ECO:0007669"/>
    <property type="project" value="InterPro"/>
</dbReference>
<organism evidence="1 2">
    <name type="scientific">Effrenium voratum</name>
    <dbReference type="NCBI Taxonomy" id="2562239"/>
    <lineage>
        <taxon>Eukaryota</taxon>
        <taxon>Sar</taxon>
        <taxon>Alveolata</taxon>
        <taxon>Dinophyceae</taxon>
        <taxon>Suessiales</taxon>
        <taxon>Symbiodiniaceae</taxon>
        <taxon>Effrenium</taxon>
    </lineage>
</organism>
<protein>
    <recommendedName>
        <fullName evidence="3">Glutathione synthetase</fullName>
    </recommendedName>
</protein>
<comment type="caution">
    <text evidence="1">The sequence shown here is derived from an EMBL/GenBank/DDBJ whole genome shotgun (WGS) entry which is preliminary data.</text>
</comment>
<dbReference type="Pfam" id="PF03917">
    <property type="entry name" value="GSH_synth_ATP"/>
    <property type="match status" value="1"/>
</dbReference>
<dbReference type="PANTHER" id="PTHR11130">
    <property type="entry name" value="GLUTATHIONE SYNTHETASE"/>
    <property type="match status" value="1"/>
</dbReference>
<dbReference type="GO" id="GO:0043295">
    <property type="term" value="F:glutathione binding"/>
    <property type="evidence" value="ECO:0007669"/>
    <property type="project" value="TreeGrafter"/>
</dbReference>
<evidence type="ECO:0000313" key="1">
    <source>
        <dbReference type="EMBL" id="CAJ1404285.1"/>
    </source>
</evidence>
<dbReference type="EMBL" id="CAUJNA010003534">
    <property type="protein sequence ID" value="CAJ1404285.1"/>
    <property type="molecule type" value="Genomic_DNA"/>
</dbReference>
<name>A0AA36N9P8_9DINO</name>
<sequence>DLAWLQSALAKTGAIDEICCKLLDICRSVYSSDTGKDPARDIRLHLMRNDFMLDTQKAPSEGAMVQIELNMMSASFATHGQDLTETHRYLLKRLCRRSELCDLCRTPGSPGQAVFE</sequence>
<reference evidence="1" key="1">
    <citation type="submission" date="2023-08" db="EMBL/GenBank/DDBJ databases">
        <authorList>
            <person name="Chen Y."/>
            <person name="Shah S."/>
            <person name="Dougan E. K."/>
            <person name="Thang M."/>
            <person name="Chan C."/>
        </authorList>
    </citation>
    <scope>NUCLEOTIDE SEQUENCE</scope>
</reference>
<keyword evidence="2" id="KW-1185">Reference proteome</keyword>
<dbReference type="SUPFAM" id="SSF56059">
    <property type="entry name" value="Glutathione synthetase ATP-binding domain-like"/>
    <property type="match status" value="1"/>
</dbReference>
<dbReference type="Gene3D" id="3.30.470.20">
    <property type="entry name" value="ATP-grasp fold, B domain"/>
    <property type="match status" value="1"/>
</dbReference>
<dbReference type="Proteomes" id="UP001178507">
    <property type="component" value="Unassembled WGS sequence"/>
</dbReference>
<gene>
    <name evidence="1" type="ORF">EVOR1521_LOCUS26761</name>
</gene>
<feature type="non-terminal residue" evidence="1">
    <location>
        <position position="1"/>
    </location>
</feature>
<dbReference type="GO" id="GO:0005524">
    <property type="term" value="F:ATP binding"/>
    <property type="evidence" value="ECO:0007669"/>
    <property type="project" value="InterPro"/>
</dbReference>
<dbReference type="AlphaFoldDB" id="A0AA36N9P8"/>